<keyword evidence="1" id="KW-0472">Membrane</keyword>
<evidence type="ECO:0000313" key="2">
    <source>
        <dbReference type="EMBL" id="MBB5200623.1"/>
    </source>
</evidence>
<keyword evidence="3" id="KW-1185">Reference proteome</keyword>
<feature type="transmembrane region" description="Helical" evidence="1">
    <location>
        <begin position="44"/>
        <end position="63"/>
    </location>
</feature>
<evidence type="ECO:0000313" key="3">
    <source>
        <dbReference type="Proteomes" id="UP000571084"/>
    </source>
</evidence>
<evidence type="ECO:0000256" key="1">
    <source>
        <dbReference type="SAM" id="Phobius"/>
    </source>
</evidence>
<feature type="transmembrane region" description="Helical" evidence="1">
    <location>
        <begin position="96"/>
        <end position="113"/>
    </location>
</feature>
<feature type="transmembrane region" description="Helical" evidence="1">
    <location>
        <begin position="125"/>
        <end position="146"/>
    </location>
</feature>
<name>A0A840RSJ0_9BURK</name>
<accession>A0A840RSJ0</accession>
<protein>
    <submittedName>
        <fullName evidence="2">Uncharacterized protein</fullName>
    </submittedName>
</protein>
<gene>
    <name evidence="2" type="ORF">HNR39_002465</name>
</gene>
<reference evidence="2 3" key="1">
    <citation type="submission" date="2020-08" db="EMBL/GenBank/DDBJ databases">
        <title>Genomic Encyclopedia of Type Strains, Phase IV (KMG-IV): sequencing the most valuable type-strain genomes for metagenomic binning, comparative biology and taxonomic classification.</title>
        <authorList>
            <person name="Goeker M."/>
        </authorList>
    </citation>
    <scope>NUCLEOTIDE SEQUENCE [LARGE SCALE GENOMIC DNA]</scope>
    <source>
        <strain evidence="2 3">DSM 23240</strain>
    </source>
</reference>
<dbReference type="EMBL" id="JACHHQ010000005">
    <property type="protein sequence ID" value="MBB5200623.1"/>
    <property type="molecule type" value="Genomic_DNA"/>
</dbReference>
<keyword evidence="1" id="KW-0812">Transmembrane</keyword>
<comment type="caution">
    <text evidence="2">The sequence shown here is derived from an EMBL/GenBank/DDBJ whole genome shotgun (WGS) entry which is preliminary data.</text>
</comment>
<sequence>MPNKRIGSFLLIFIFIDLIAWNFFQEEIYIIGGWGTTFLNIDDHASNKVLVFSVVLAIPIKIFKLLSHFKTESTLLGTAIILGDLEIRLPLLVKEFTLTVIVGGAILALLSISGEAEPQLSLVRFMIITMLTYGVVCAFLGFIKFIPLLREERFD</sequence>
<proteinExistence type="predicted"/>
<keyword evidence="1" id="KW-1133">Transmembrane helix</keyword>
<feature type="transmembrane region" description="Helical" evidence="1">
    <location>
        <begin position="7"/>
        <end position="24"/>
    </location>
</feature>
<dbReference type="AlphaFoldDB" id="A0A840RSJ0"/>
<organism evidence="2 3">
    <name type="scientific">Glaciimonas immobilis</name>
    <dbReference type="NCBI Taxonomy" id="728004"/>
    <lineage>
        <taxon>Bacteria</taxon>
        <taxon>Pseudomonadati</taxon>
        <taxon>Pseudomonadota</taxon>
        <taxon>Betaproteobacteria</taxon>
        <taxon>Burkholderiales</taxon>
        <taxon>Oxalobacteraceae</taxon>
        <taxon>Glaciimonas</taxon>
    </lineage>
</organism>
<dbReference type="Proteomes" id="UP000571084">
    <property type="component" value="Unassembled WGS sequence"/>
</dbReference>
<dbReference type="RefSeq" id="WP_168055890.1">
    <property type="nucleotide sequence ID" value="NZ_JAAOZT010000007.1"/>
</dbReference>